<dbReference type="AlphaFoldDB" id="A0AA35REI5"/>
<dbReference type="GO" id="GO:0051213">
    <property type="term" value="F:dioxygenase activity"/>
    <property type="evidence" value="ECO:0007669"/>
    <property type="project" value="UniProtKB-KW"/>
</dbReference>
<dbReference type="InterPro" id="IPR008775">
    <property type="entry name" value="Phytyl_CoA_dOase-like"/>
</dbReference>
<comment type="caution">
    <text evidence="1">The sequence shown here is derived from an EMBL/GenBank/DDBJ whole genome shotgun (WGS) entry which is preliminary data.</text>
</comment>
<organism evidence="1 2">
    <name type="scientific">Geodia barretti</name>
    <name type="common">Barrett's horny sponge</name>
    <dbReference type="NCBI Taxonomy" id="519541"/>
    <lineage>
        <taxon>Eukaryota</taxon>
        <taxon>Metazoa</taxon>
        <taxon>Porifera</taxon>
        <taxon>Demospongiae</taxon>
        <taxon>Heteroscleromorpha</taxon>
        <taxon>Tetractinellida</taxon>
        <taxon>Astrophorina</taxon>
        <taxon>Geodiidae</taxon>
        <taxon>Geodia</taxon>
    </lineage>
</organism>
<gene>
    <name evidence="1" type="ORF">GBAR_LOCUS6362</name>
</gene>
<keyword evidence="1" id="KW-0223">Dioxygenase</keyword>
<dbReference type="Proteomes" id="UP001174909">
    <property type="component" value="Unassembled WGS sequence"/>
</dbReference>
<evidence type="ECO:0000313" key="2">
    <source>
        <dbReference type="Proteomes" id="UP001174909"/>
    </source>
</evidence>
<dbReference type="SUPFAM" id="SSF51197">
    <property type="entry name" value="Clavaminate synthase-like"/>
    <property type="match status" value="1"/>
</dbReference>
<keyword evidence="2" id="KW-1185">Reference proteome</keyword>
<accession>A0AA35REI5</accession>
<dbReference type="EMBL" id="CASHTH010000966">
    <property type="protein sequence ID" value="CAI8009502.1"/>
    <property type="molecule type" value="Genomic_DNA"/>
</dbReference>
<reference evidence="1" key="1">
    <citation type="submission" date="2023-03" db="EMBL/GenBank/DDBJ databases">
        <authorList>
            <person name="Steffen K."/>
            <person name="Cardenas P."/>
        </authorList>
    </citation>
    <scope>NUCLEOTIDE SEQUENCE</scope>
</reference>
<dbReference type="PANTHER" id="PTHR37563:SF2">
    <property type="entry name" value="PHYTANOYL-COA DIOXYGENASE FAMILY PROTEIN (AFU_ORTHOLOGUE AFUA_2G03330)"/>
    <property type="match status" value="1"/>
</dbReference>
<sequence length="197" mass="21987">METTGQTINIPKLEITDQERAEGKPTPESVDAGERLLRETGLVVIENVLPRDWIADLNTAMQTRLDNEENDQNGENPMLKMPFMDSRIIDNPFAMPILKAAMGEKVFAYLPYGCNATRPGGDIQWIHRDSGQLFPELPFALPVCTIVVNIPLVDFTVENGATQVWPSSHLIVDDAAVRNSPYNVCEEERGAKYPLFS</sequence>
<protein>
    <submittedName>
        <fullName evidence="1">Kanamycin B dioxygenase</fullName>
    </submittedName>
</protein>
<dbReference type="Gene3D" id="2.60.120.620">
    <property type="entry name" value="q2cbj1_9rhob like domain"/>
    <property type="match status" value="1"/>
</dbReference>
<evidence type="ECO:0000313" key="1">
    <source>
        <dbReference type="EMBL" id="CAI8009502.1"/>
    </source>
</evidence>
<keyword evidence="1" id="KW-0560">Oxidoreductase</keyword>
<proteinExistence type="predicted"/>
<name>A0AA35REI5_GEOBA</name>
<dbReference type="Pfam" id="PF05721">
    <property type="entry name" value="PhyH"/>
    <property type="match status" value="1"/>
</dbReference>
<dbReference type="InterPro" id="IPR051961">
    <property type="entry name" value="Fungal_Metabolite_Diox"/>
</dbReference>
<dbReference type="PANTHER" id="PTHR37563">
    <property type="entry name" value="PHYTANOYL-COA DIOXYGENASE FAMILY PROTEIN (AFU_ORTHOLOGUE AFUA_2G03330)"/>
    <property type="match status" value="1"/>
</dbReference>